<evidence type="ECO:0000256" key="1">
    <source>
        <dbReference type="ARBA" id="ARBA00010197"/>
    </source>
</evidence>
<feature type="coiled-coil region" evidence="4">
    <location>
        <begin position="296"/>
        <end position="323"/>
    </location>
</feature>
<comment type="similarity">
    <text evidence="1 3">Belongs to the SNW family.</text>
</comment>
<evidence type="ECO:0000313" key="7">
    <source>
        <dbReference type="EMBL" id="KAG7531279.1"/>
    </source>
</evidence>
<protein>
    <recommendedName>
        <fullName evidence="2 3">Pre-mRNA-processing protein 45</fullName>
    </recommendedName>
</protein>
<feature type="region of interest" description="Disordered" evidence="5">
    <location>
        <begin position="1"/>
        <end position="37"/>
    </location>
</feature>
<feature type="domain" description="SKI-interacting protein SKIP SNW" evidence="6">
    <location>
        <begin position="178"/>
        <end position="333"/>
    </location>
</feature>
<evidence type="ECO:0000256" key="3">
    <source>
        <dbReference type="RuleBase" id="RU367140"/>
    </source>
</evidence>
<sequence length="598" mass="65593">MAALARSLPAPLHNPISSYNDSPSGSNLPDLSLLPKRGSHIPAYGKRKGWKPKSDEDFGDGGAYPECWVAQYPLDMGRKKGKTGGTLALQVDGQGNVRYDAIAQYGRKEGQTVHSSARDLVPLAKREDLKDKSLERPSESAVMSTAERTRLALESITSGKIAAARPSTVTLKDNAASEYIRYTPASTSDEGKQRIIKMSTVAEDPLEPPRFKHKKIPRANDEPPPPVMQSPPRRATVQEQKDWQIPPCISNWKNNKGYTIPLDKRLAADGRGLQDIHINDNFAKFSEALYIADRHAREEVRERALMQQRLAQKEKAAKEENLRLLAQRAREERSGITTAAAGDVKPVERGVGLGGYGSDSDSDSDSDASDATAKKPGKKSVAASSEEDEDSDDEAAKEREKIRREKRQEREREMRLNNMGSEQRAKMLMKEQNRDISEKIALGLAKPTTSKESMYDSRLFNREANQASMGDSGSYNVYDKPLFNAQNAAAAIYRPRGNNRNDEAFGGGTEEGISNALENDRFGLGASKFVGAAEAGKEDRSGPVEFEKDVSLSMGQVQGMEGQQDPFGLNQFMGDAVAGKKRGLDTSGASSSKRVRQD</sequence>
<keyword evidence="4" id="KW-0175">Coiled coil</keyword>
<evidence type="ECO:0000256" key="5">
    <source>
        <dbReference type="SAM" id="MobiDB-lite"/>
    </source>
</evidence>
<dbReference type="PANTHER" id="PTHR12096">
    <property type="entry name" value="NUCLEAR PROTEIN SKIP-RELATED"/>
    <property type="match status" value="1"/>
</dbReference>
<reference evidence="7" key="1">
    <citation type="submission" date="2020-04" db="EMBL/GenBank/DDBJ databases">
        <title>Analysis of mating type loci in Filobasidium floriforme.</title>
        <authorList>
            <person name="Nowrousian M."/>
        </authorList>
    </citation>
    <scope>NUCLEOTIDE SEQUENCE</scope>
    <source>
        <strain evidence="7">CBS 6242</strain>
    </source>
</reference>
<dbReference type="EMBL" id="JABELV010000095">
    <property type="protein sequence ID" value="KAG7531279.1"/>
    <property type="molecule type" value="Genomic_DNA"/>
</dbReference>
<keyword evidence="8" id="KW-1185">Reference proteome</keyword>
<keyword evidence="3" id="KW-0747">Spliceosome</keyword>
<feature type="compositionally biased region" description="Basic and acidic residues" evidence="5">
    <location>
        <begin position="394"/>
        <end position="415"/>
    </location>
</feature>
<organism evidence="7 8">
    <name type="scientific">Filobasidium floriforme</name>
    <dbReference type="NCBI Taxonomy" id="5210"/>
    <lineage>
        <taxon>Eukaryota</taxon>
        <taxon>Fungi</taxon>
        <taxon>Dikarya</taxon>
        <taxon>Basidiomycota</taxon>
        <taxon>Agaricomycotina</taxon>
        <taxon>Tremellomycetes</taxon>
        <taxon>Filobasidiales</taxon>
        <taxon>Filobasidiaceae</taxon>
        <taxon>Filobasidium</taxon>
    </lineage>
</organism>
<dbReference type="Proteomes" id="UP000812966">
    <property type="component" value="Unassembled WGS sequence"/>
</dbReference>
<dbReference type="Pfam" id="PF02731">
    <property type="entry name" value="SKIP_SNW"/>
    <property type="match status" value="1"/>
</dbReference>
<comment type="subcellular location">
    <subcellularLocation>
        <location evidence="3">Nucleus</location>
    </subcellularLocation>
</comment>
<keyword evidence="3" id="KW-0507">mRNA processing</keyword>
<feature type="compositionally biased region" description="Polar residues" evidence="5">
    <location>
        <begin position="15"/>
        <end position="29"/>
    </location>
</feature>
<gene>
    <name evidence="7" type="ORF">FFLO_04457</name>
</gene>
<accession>A0A8K0JKA7</accession>
<dbReference type="InterPro" id="IPR017862">
    <property type="entry name" value="SKI-int_prot_SKIP"/>
</dbReference>
<evidence type="ECO:0000256" key="2">
    <source>
        <dbReference type="ARBA" id="ARBA00022160"/>
    </source>
</evidence>
<dbReference type="GO" id="GO:0005681">
    <property type="term" value="C:spliceosomal complex"/>
    <property type="evidence" value="ECO:0007669"/>
    <property type="project" value="UniProtKB-UniRule"/>
</dbReference>
<proteinExistence type="inferred from homology"/>
<dbReference type="GO" id="GO:0000398">
    <property type="term" value="P:mRNA splicing, via spliceosome"/>
    <property type="evidence" value="ECO:0007669"/>
    <property type="project" value="InterPro"/>
</dbReference>
<keyword evidence="3" id="KW-0539">Nucleus</keyword>
<evidence type="ECO:0000313" key="8">
    <source>
        <dbReference type="Proteomes" id="UP000812966"/>
    </source>
</evidence>
<dbReference type="AlphaFoldDB" id="A0A8K0JKA7"/>
<comment type="caution">
    <text evidence="7">The sequence shown here is derived from an EMBL/GenBank/DDBJ whole genome shotgun (WGS) entry which is preliminary data.</text>
</comment>
<keyword evidence="3" id="KW-0508">mRNA splicing</keyword>
<evidence type="ECO:0000256" key="4">
    <source>
        <dbReference type="SAM" id="Coils"/>
    </source>
</evidence>
<name>A0A8K0JKA7_9TREE</name>
<feature type="region of interest" description="Disordered" evidence="5">
    <location>
        <begin position="330"/>
        <end position="424"/>
    </location>
</feature>
<evidence type="ECO:0000259" key="6">
    <source>
        <dbReference type="Pfam" id="PF02731"/>
    </source>
</evidence>
<comment type="subunit">
    <text evidence="3">Associated with the spliceosome.</text>
</comment>
<feature type="region of interest" description="Disordered" evidence="5">
    <location>
        <begin position="206"/>
        <end position="241"/>
    </location>
</feature>
<comment type="function">
    <text evidence="3">Involved in pre-mRNA splicing.</text>
</comment>
<dbReference type="InterPro" id="IPR004015">
    <property type="entry name" value="SKI-int_prot_SKIP_SNW-dom"/>
</dbReference>